<dbReference type="RefSeq" id="WP_141197824.1">
    <property type="nucleotide sequence ID" value="NZ_CP041186.1"/>
</dbReference>
<accession>A0A4Y6PSN3</accession>
<keyword evidence="5" id="KW-0479">Metal-binding</keyword>
<evidence type="ECO:0000313" key="13">
    <source>
        <dbReference type="Proteomes" id="UP000315995"/>
    </source>
</evidence>
<keyword evidence="13" id="KW-1185">Reference proteome</keyword>
<comment type="cofactor">
    <cofactor evidence="1 10">
        <name>pyridoxal 5'-phosphate</name>
        <dbReference type="ChEBI" id="CHEBI:597326"/>
    </cofactor>
</comment>
<comment type="catalytic activity">
    <reaction evidence="9">
        <text>(sulfur carrier)-H + L-cysteine = (sulfur carrier)-SH + L-alanine</text>
        <dbReference type="Rhea" id="RHEA:43892"/>
        <dbReference type="Rhea" id="RHEA-COMP:14737"/>
        <dbReference type="Rhea" id="RHEA-COMP:14739"/>
        <dbReference type="ChEBI" id="CHEBI:29917"/>
        <dbReference type="ChEBI" id="CHEBI:35235"/>
        <dbReference type="ChEBI" id="CHEBI:57972"/>
        <dbReference type="ChEBI" id="CHEBI:64428"/>
        <dbReference type="EC" id="2.8.1.7"/>
    </reaction>
</comment>
<dbReference type="OrthoDB" id="9808002at2"/>
<organism evidence="12 13">
    <name type="scientific">Persicimonas caeni</name>
    <dbReference type="NCBI Taxonomy" id="2292766"/>
    <lineage>
        <taxon>Bacteria</taxon>
        <taxon>Deltaproteobacteria</taxon>
        <taxon>Bradymonadales</taxon>
        <taxon>Bradymonadaceae</taxon>
        <taxon>Persicimonas</taxon>
    </lineage>
</organism>
<keyword evidence="8" id="KW-0411">Iron-sulfur</keyword>
<dbReference type="GO" id="GO:0046872">
    <property type="term" value="F:metal ion binding"/>
    <property type="evidence" value="ECO:0007669"/>
    <property type="project" value="UniProtKB-KW"/>
</dbReference>
<evidence type="ECO:0000256" key="4">
    <source>
        <dbReference type="ARBA" id="ARBA00022679"/>
    </source>
</evidence>
<reference evidence="12 13" key="1">
    <citation type="submission" date="2019-06" db="EMBL/GenBank/DDBJ databases">
        <title>Persicimonas caeni gen. nov., sp. nov., a predatory bacterium isolated from solar saltern.</title>
        <authorList>
            <person name="Wang S."/>
        </authorList>
    </citation>
    <scope>NUCLEOTIDE SEQUENCE [LARGE SCALE GENOMIC DNA]</scope>
    <source>
        <strain evidence="12 13">YN101</strain>
    </source>
</reference>
<dbReference type="InterPro" id="IPR016454">
    <property type="entry name" value="Cysteine_dSase"/>
</dbReference>
<evidence type="ECO:0000256" key="5">
    <source>
        <dbReference type="ARBA" id="ARBA00022723"/>
    </source>
</evidence>
<dbReference type="Gene3D" id="3.40.640.10">
    <property type="entry name" value="Type I PLP-dependent aspartate aminotransferase-like (Major domain)"/>
    <property type="match status" value="1"/>
</dbReference>
<evidence type="ECO:0000256" key="8">
    <source>
        <dbReference type="ARBA" id="ARBA00023014"/>
    </source>
</evidence>
<dbReference type="GO" id="GO:0031071">
    <property type="term" value="F:cysteine desulfurase activity"/>
    <property type="evidence" value="ECO:0007669"/>
    <property type="project" value="UniProtKB-EC"/>
</dbReference>
<dbReference type="EC" id="2.8.1.7" evidence="3"/>
<dbReference type="InterPro" id="IPR020578">
    <property type="entry name" value="Aminotrans_V_PyrdxlP_BS"/>
</dbReference>
<gene>
    <name evidence="12" type="ORF">FIV42_11490</name>
</gene>
<dbReference type="GO" id="GO:0008483">
    <property type="term" value="F:transaminase activity"/>
    <property type="evidence" value="ECO:0007669"/>
    <property type="project" value="UniProtKB-KW"/>
</dbReference>
<dbReference type="InterPro" id="IPR015424">
    <property type="entry name" value="PyrdxlP-dep_Trfase"/>
</dbReference>
<keyword evidence="12" id="KW-0032">Aminotransferase</keyword>
<dbReference type="InterPro" id="IPR015422">
    <property type="entry name" value="PyrdxlP-dep_Trfase_small"/>
</dbReference>
<evidence type="ECO:0000256" key="3">
    <source>
        <dbReference type="ARBA" id="ARBA00012239"/>
    </source>
</evidence>
<sequence length="397" mass="42505">MTINLDCNASTPLDPRVRETLLQHLGAAFGNPSSVGHSYGMRARHSVELAREQVAHVVAAEPTDVIFTSGATESNNLALGGLAEFGRQSNKRHILTTAIEHKSVLGPLSALHGDDFDVELLPVGPNGRLDPQMVMRHLRDETLVVSVMGANNETGVRQPVAELAELLADRDCFFHVDAAQSFGKDLEALRHPGIDLISATAHKIYGPQGVGALIARGLADKRVPLTPVLHGGGQEGGLRPGTQPTALIAAFGKAAALAVEEADARNAVCAQFRLRLLDVLSLSGLRPRINGDLRHVQPHVLNVTIPHLDADLAVALLTSQVAVSTGAACTHNTSGPSHVLEAMGRAPADLASTLRFSWCRETPEPNWDWLVSTLREAVCEPVEVEVRRGREFLRKVG</sequence>
<evidence type="ECO:0000256" key="2">
    <source>
        <dbReference type="ARBA" id="ARBA00006490"/>
    </source>
</evidence>
<dbReference type="Gene3D" id="3.90.1150.10">
    <property type="entry name" value="Aspartate Aminotransferase, domain 1"/>
    <property type="match status" value="1"/>
</dbReference>
<evidence type="ECO:0000256" key="1">
    <source>
        <dbReference type="ARBA" id="ARBA00001933"/>
    </source>
</evidence>
<dbReference type="InterPro" id="IPR000192">
    <property type="entry name" value="Aminotrans_V_dom"/>
</dbReference>
<keyword evidence="7" id="KW-0408">Iron</keyword>
<dbReference type="PIRSF" id="PIRSF005572">
    <property type="entry name" value="NifS"/>
    <property type="match status" value="1"/>
</dbReference>
<dbReference type="PANTHER" id="PTHR11601:SF34">
    <property type="entry name" value="CYSTEINE DESULFURASE"/>
    <property type="match status" value="1"/>
</dbReference>
<dbReference type="PANTHER" id="PTHR11601">
    <property type="entry name" value="CYSTEINE DESULFURYLASE FAMILY MEMBER"/>
    <property type="match status" value="1"/>
</dbReference>
<comment type="similarity">
    <text evidence="2">Belongs to the class-V pyridoxal-phosphate-dependent aminotransferase family. NifS/IscS subfamily.</text>
</comment>
<dbReference type="InterPro" id="IPR015421">
    <property type="entry name" value="PyrdxlP-dep_Trfase_major"/>
</dbReference>
<dbReference type="Proteomes" id="UP000315995">
    <property type="component" value="Chromosome"/>
</dbReference>
<keyword evidence="4 12" id="KW-0808">Transferase</keyword>
<dbReference type="GO" id="GO:0051536">
    <property type="term" value="F:iron-sulfur cluster binding"/>
    <property type="evidence" value="ECO:0007669"/>
    <property type="project" value="UniProtKB-KW"/>
</dbReference>
<dbReference type="SUPFAM" id="SSF53383">
    <property type="entry name" value="PLP-dependent transferases"/>
    <property type="match status" value="1"/>
</dbReference>
<evidence type="ECO:0000256" key="10">
    <source>
        <dbReference type="RuleBase" id="RU004504"/>
    </source>
</evidence>
<name>A0A4Y6PSN3_PERCE</name>
<evidence type="ECO:0000256" key="9">
    <source>
        <dbReference type="ARBA" id="ARBA00050776"/>
    </source>
</evidence>
<evidence type="ECO:0000256" key="7">
    <source>
        <dbReference type="ARBA" id="ARBA00023004"/>
    </source>
</evidence>
<dbReference type="Pfam" id="PF00266">
    <property type="entry name" value="Aminotran_5"/>
    <property type="match status" value="1"/>
</dbReference>
<feature type="domain" description="Aminotransferase class V" evidence="11">
    <location>
        <begin position="3"/>
        <end position="362"/>
    </location>
</feature>
<dbReference type="PROSITE" id="PS00595">
    <property type="entry name" value="AA_TRANSFER_CLASS_5"/>
    <property type="match status" value="1"/>
</dbReference>
<protein>
    <recommendedName>
        <fullName evidence="3">cysteine desulfurase</fullName>
        <ecNumber evidence="3">2.8.1.7</ecNumber>
    </recommendedName>
</protein>
<evidence type="ECO:0000256" key="6">
    <source>
        <dbReference type="ARBA" id="ARBA00022898"/>
    </source>
</evidence>
<accession>A0A5B8Y3S5</accession>
<proteinExistence type="inferred from homology"/>
<evidence type="ECO:0000259" key="11">
    <source>
        <dbReference type="Pfam" id="PF00266"/>
    </source>
</evidence>
<dbReference type="AlphaFoldDB" id="A0A4Y6PSN3"/>
<dbReference type="EMBL" id="CP041186">
    <property type="protein sequence ID" value="QDG51341.1"/>
    <property type="molecule type" value="Genomic_DNA"/>
</dbReference>
<evidence type="ECO:0000313" key="12">
    <source>
        <dbReference type="EMBL" id="QDG51341.1"/>
    </source>
</evidence>
<dbReference type="Gene3D" id="1.10.260.50">
    <property type="match status" value="1"/>
</dbReference>
<keyword evidence="6" id="KW-0663">Pyridoxal phosphate</keyword>